<evidence type="ECO:0000256" key="1">
    <source>
        <dbReference type="SAM" id="MobiDB-lite"/>
    </source>
</evidence>
<protein>
    <submittedName>
        <fullName evidence="2">Uncharacterized protein</fullName>
    </submittedName>
</protein>
<dbReference type="Proteomes" id="UP000515312">
    <property type="component" value="Chromosome"/>
</dbReference>
<accession>A0A7G8BPS0</accession>
<dbReference type="EMBL" id="CP060394">
    <property type="protein sequence ID" value="QNI34540.1"/>
    <property type="molecule type" value="Genomic_DNA"/>
</dbReference>
<sequence length="398" mass="41979">MATQYPPSLLAVGGARTGIAPVNLLDVEDINGNLYYWSDRPSDATPVITGSVAPAPNVTPPVPVPAGQQLAWAYATETAATGPGPNGGASSTLTSGAASMSSSGGLEPHTYLCEWQNFALPNLPPGAVIQAIYPVAVLNFSTTEPSATATWAVSGTPSSSGGLNIPGNGLTDFDGQFTSTGSIGSTAAAIQNASITCSVQDSLGPHPVIAAMEISFVALAVYYTAPAGSNGGVYKPWLLSVPSFAFHRSLQTDTGSFVVQNISGDTLSRDMEKIIRASALEGALFVYRLWQPDAEAAWLEVHGTLSVEPVGVDTVTLRGSQLINPSQDDTPLENYSETCQIQWAGRRCGSTQPTECSYSYQTCQVLERIMVVMNDYEKNYGEALANTAQQVINRRRRF</sequence>
<reference evidence="2 3" key="1">
    <citation type="submission" date="2020-08" db="EMBL/GenBank/DDBJ databases">
        <title>Edaphobacter telluris sp. nov. and Acidobacterium dinghuensis sp. nov., two acidobacteria isolated from forest soil.</title>
        <authorList>
            <person name="Fu J."/>
            <person name="Qiu L."/>
        </authorList>
    </citation>
    <scope>NUCLEOTIDE SEQUENCE [LARGE SCALE GENOMIC DNA]</scope>
    <source>
        <strain evidence="2">4Y35</strain>
    </source>
</reference>
<dbReference type="AlphaFoldDB" id="A0A7G8BPS0"/>
<keyword evidence="3" id="KW-1185">Reference proteome</keyword>
<feature type="region of interest" description="Disordered" evidence="1">
    <location>
        <begin position="78"/>
        <end position="101"/>
    </location>
</feature>
<proteinExistence type="predicted"/>
<organism evidence="2 3">
    <name type="scientific">Alloacidobacterium dinghuense</name>
    <dbReference type="NCBI Taxonomy" id="2763107"/>
    <lineage>
        <taxon>Bacteria</taxon>
        <taxon>Pseudomonadati</taxon>
        <taxon>Acidobacteriota</taxon>
        <taxon>Terriglobia</taxon>
        <taxon>Terriglobales</taxon>
        <taxon>Acidobacteriaceae</taxon>
        <taxon>Alloacidobacterium</taxon>
    </lineage>
</organism>
<name>A0A7G8BPS0_9BACT</name>
<dbReference type="RefSeq" id="WP_186746780.1">
    <property type="nucleotide sequence ID" value="NZ_CP060394.1"/>
</dbReference>
<dbReference type="KEGG" id="adin:H7849_11955"/>
<evidence type="ECO:0000313" key="3">
    <source>
        <dbReference type="Proteomes" id="UP000515312"/>
    </source>
</evidence>
<gene>
    <name evidence="2" type="ORF">H7849_11955</name>
</gene>
<evidence type="ECO:0000313" key="2">
    <source>
        <dbReference type="EMBL" id="QNI34540.1"/>
    </source>
</evidence>